<accession>A0A7J7UA46</accession>
<dbReference type="Proteomes" id="UP000558488">
    <property type="component" value="Unassembled WGS sequence"/>
</dbReference>
<keyword evidence="2" id="KW-1185">Reference proteome</keyword>
<dbReference type="AlphaFoldDB" id="A0A7J7UA46"/>
<evidence type="ECO:0000313" key="1">
    <source>
        <dbReference type="EMBL" id="KAF6309691.1"/>
    </source>
</evidence>
<reference evidence="1 2" key="1">
    <citation type="journal article" date="2020" name="Nature">
        <title>Six reference-quality genomes reveal evolution of bat adaptations.</title>
        <authorList>
            <person name="Jebb D."/>
            <person name="Huang Z."/>
            <person name="Pippel M."/>
            <person name="Hughes G.M."/>
            <person name="Lavrichenko K."/>
            <person name="Devanna P."/>
            <person name="Winkler S."/>
            <person name="Jermiin L.S."/>
            <person name="Skirmuntt E.C."/>
            <person name="Katzourakis A."/>
            <person name="Burkitt-Gray L."/>
            <person name="Ray D.A."/>
            <person name="Sullivan K.A.M."/>
            <person name="Roscito J.G."/>
            <person name="Kirilenko B.M."/>
            <person name="Davalos L.M."/>
            <person name="Corthals A.P."/>
            <person name="Power M.L."/>
            <person name="Jones G."/>
            <person name="Ransome R.D."/>
            <person name="Dechmann D.K.N."/>
            <person name="Locatelli A.G."/>
            <person name="Puechmaille S.J."/>
            <person name="Fedrigo O."/>
            <person name="Jarvis E.D."/>
            <person name="Hiller M."/>
            <person name="Vernes S.C."/>
            <person name="Myers E.W."/>
            <person name="Teeling E.C."/>
        </authorList>
    </citation>
    <scope>NUCLEOTIDE SEQUENCE [LARGE SCALE GENOMIC DNA]</scope>
    <source>
        <strain evidence="1">MPipKuh1</strain>
        <tissue evidence="1">Flight muscle</tissue>
    </source>
</reference>
<proteinExistence type="predicted"/>
<dbReference type="EMBL" id="JACAGB010000021">
    <property type="protein sequence ID" value="KAF6309691.1"/>
    <property type="molecule type" value="Genomic_DNA"/>
</dbReference>
<evidence type="ECO:0000313" key="2">
    <source>
        <dbReference type="Proteomes" id="UP000558488"/>
    </source>
</evidence>
<name>A0A7J7UA46_PIPKU</name>
<comment type="caution">
    <text evidence="1">The sequence shown here is derived from an EMBL/GenBank/DDBJ whole genome shotgun (WGS) entry which is preliminary data.</text>
</comment>
<protein>
    <submittedName>
        <fullName evidence="1">Uncharacterized protein</fullName>
    </submittedName>
</protein>
<sequence>MYSPSPFSATNAPPQVTSFNVSFPRCNLDPPGDTGYLEPTLSPEAVGSVLPASPLSSGCLLLGPSCQGGCPVLTKQPWMDAWDTCRPKEIVFPPGSTLSPRRLFPGFCELIREKEGEGGGCCLPSPLSAAIHGD</sequence>
<gene>
    <name evidence="1" type="ORF">mPipKuh1_009141</name>
</gene>
<organism evidence="1 2">
    <name type="scientific">Pipistrellus kuhlii</name>
    <name type="common">Kuhl's pipistrelle</name>
    <dbReference type="NCBI Taxonomy" id="59472"/>
    <lineage>
        <taxon>Eukaryota</taxon>
        <taxon>Metazoa</taxon>
        <taxon>Chordata</taxon>
        <taxon>Craniata</taxon>
        <taxon>Vertebrata</taxon>
        <taxon>Euteleostomi</taxon>
        <taxon>Mammalia</taxon>
        <taxon>Eutheria</taxon>
        <taxon>Laurasiatheria</taxon>
        <taxon>Chiroptera</taxon>
        <taxon>Yangochiroptera</taxon>
        <taxon>Vespertilionidae</taxon>
        <taxon>Pipistrellus</taxon>
    </lineage>
</organism>